<dbReference type="CDD" id="cd06193">
    <property type="entry name" value="siderophore_interacting"/>
    <property type="match status" value="1"/>
</dbReference>
<dbReference type="InterPro" id="IPR017927">
    <property type="entry name" value="FAD-bd_FR_type"/>
</dbReference>
<dbReference type="EMBL" id="PYMJ01000034">
    <property type="protein sequence ID" value="PSU45223.1"/>
    <property type="molecule type" value="Genomic_DNA"/>
</dbReference>
<dbReference type="SUPFAM" id="SSF63380">
    <property type="entry name" value="Riboflavin synthase domain-like"/>
    <property type="match status" value="1"/>
</dbReference>
<dbReference type="InterPro" id="IPR007037">
    <property type="entry name" value="SIP_rossman_dom"/>
</dbReference>
<evidence type="ECO:0000259" key="2">
    <source>
        <dbReference type="PROSITE" id="PS51384"/>
    </source>
</evidence>
<evidence type="ECO:0000313" key="4">
    <source>
        <dbReference type="Proteomes" id="UP000240987"/>
    </source>
</evidence>
<evidence type="ECO:0000313" key="3">
    <source>
        <dbReference type="EMBL" id="PSU45223.1"/>
    </source>
</evidence>
<feature type="domain" description="FAD-binding FR-type" evidence="2">
    <location>
        <begin position="13"/>
        <end position="138"/>
    </location>
</feature>
<dbReference type="OrthoDB" id="9814826at2"/>
<proteinExistence type="inferred from homology"/>
<dbReference type="PANTHER" id="PTHR30157">
    <property type="entry name" value="FERRIC REDUCTASE, NADPH-DEPENDENT"/>
    <property type="match status" value="1"/>
</dbReference>
<keyword evidence="4" id="KW-1185">Reference proteome</keyword>
<dbReference type="RefSeq" id="WP_107244973.1">
    <property type="nucleotide sequence ID" value="NZ_PYMJ01000034.1"/>
</dbReference>
<dbReference type="GO" id="GO:0016491">
    <property type="term" value="F:oxidoreductase activity"/>
    <property type="evidence" value="ECO:0007669"/>
    <property type="project" value="InterPro"/>
</dbReference>
<protein>
    <submittedName>
        <fullName evidence="3">Siderophore-interacting protein</fullName>
    </submittedName>
</protein>
<dbReference type="InterPro" id="IPR017938">
    <property type="entry name" value="Riboflavin_synthase-like_b-brl"/>
</dbReference>
<dbReference type="PANTHER" id="PTHR30157:SF0">
    <property type="entry name" value="NADPH-DEPENDENT FERRIC-CHELATE REDUCTASE"/>
    <property type="match status" value="1"/>
</dbReference>
<dbReference type="AlphaFoldDB" id="A0A2T3J8W5"/>
<dbReference type="InterPro" id="IPR039374">
    <property type="entry name" value="SIP_fam"/>
</dbReference>
<dbReference type="PROSITE" id="PS51384">
    <property type="entry name" value="FAD_FR"/>
    <property type="match status" value="1"/>
</dbReference>
<comment type="caution">
    <text evidence="3">The sequence shown here is derived from an EMBL/GenBank/DDBJ whole genome shotgun (WGS) entry which is preliminary data.</text>
</comment>
<evidence type="ECO:0000256" key="1">
    <source>
        <dbReference type="ARBA" id="ARBA00035644"/>
    </source>
</evidence>
<reference evidence="3 4" key="1">
    <citation type="submission" date="2018-01" db="EMBL/GenBank/DDBJ databases">
        <title>Whole genome sequencing of Histamine producing bacteria.</title>
        <authorList>
            <person name="Butler K."/>
        </authorList>
    </citation>
    <scope>NUCLEOTIDE SEQUENCE [LARGE SCALE GENOMIC DNA]</scope>
    <source>
        <strain evidence="3 4">JCM 12947</strain>
    </source>
</reference>
<dbReference type="Pfam" id="PF04954">
    <property type="entry name" value="SIP"/>
    <property type="match status" value="1"/>
</dbReference>
<organism evidence="3 4">
    <name type="scientific">Photobacterium frigidiphilum</name>
    <dbReference type="NCBI Taxonomy" id="264736"/>
    <lineage>
        <taxon>Bacteria</taxon>
        <taxon>Pseudomonadati</taxon>
        <taxon>Pseudomonadota</taxon>
        <taxon>Gammaproteobacteria</taxon>
        <taxon>Vibrionales</taxon>
        <taxon>Vibrionaceae</taxon>
        <taxon>Photobacterium</taxon>
    </lineage>
</organism>
<accession>A0A2T3J8W5</accession>
<dbReference type="InterPro" id="IPR013113">
    <property type="entry name" value="SIP_FAD-bd"/>
</dbReference>
<sequence length="273" mass="30371">MSQSGTPLPRQPVRPFLVSVKHVIDITPALRRICFTSPLLADYPDVSGGAHIKIMMAHGEQTLPELPTLTDKGPRWLVPEDKPLIRTFSVRAFRRNACEIDIDFALHADSGPATRFAQQAQEGDVLAISGPGGPHPMLQPARHYYMAGDLTALPAISAMIEDMPADSDGHIALLVPTSDAIQDLLVPDKVTLTWVIGNSVDSDKLTVPFLQRGMENINSYFWFGGEENIVVPLRNHVRRNMEVARTAIYAVPYWRDGKDEDEYHQNRHTVMDS</sequence>
<dbReference type="InterPro" id="IPR039261">
    <property type="entry name" value="FNR_nucleotide-bd"/>
</dbReference>
<name>A0A2T3J8W5_9GAMM</name>
<dbReference type="Gene3D" id="3.40.50.80">
    <property type="entry name" value="Nucleotide-binding domain of ferredoxin-NADP reductase (FNR) module"/>
    <property type="match status" value="1"/>
</dbReference>
<comment type="similarity">
    <text evidence="1">Belongs to the SIP oxidoreductase family.</text>
</comment>
<dbReference type="Gene3D" id="2.40.30.10">
    <property type="entry name" value="Translation factors"/>
    <property type="match status" value="1"/>
</dbReference>
<gene>
    <name evidence="3" type="ORF">C9J12_23765</name>
</gene>
<dbReference type="Proteomes" id="UP000240987">
    <property type="component" value="Unassembled WGS sequence"/>
</dbReference>
<dbReference type="Pfam" id="PF08021">
    <property type="entry name" value="FAD_binding_9"/>
    <property type="match status" value="1"/>
</dbReference>